<reference evidence="2" key="2">
    <citation type="journal article" date="2015" name="Data Brief">
        <title>Shoot transcriptome of the giant reed, Arundo donax.</title>
        <authorList>
            <person name="Barrero R.A."/>
            <person name="Guerrero F.D."/>
            <person name="Moolhuijzen P."/>
            <person name="Goolsby J.A."/>
            <person name="Tidwell J."/>
            <person name="Bellgard S.E."/>
            <person name="Bellgard M.I."/>
        </authorList>
    </citation>
    <scope>NUCLEOTIDE SEQUENCE</scope>
    <source>
        <tissue evidence="2">Shoot tissue taken approximately 20 cm above the soil surface</tissue>
    </source>
</reference>
<reference evidence="2" key="1">
    <citation type="submission" date="2014-09" db="EMBL/GenBank/DDBJ databases">
        <authorList>
            <person name="Magalhaes I.L.F."/>
            <person name="Oliveira U."/>
            <person name="Santos F.R."/>
            <person name="Vidigal T.H.D.A."/>
            <person name="Brescovit A.D."/>
            <person name="Santos A.J."/>
        </authorList>
    </citation>
    <scope>NUCLEOTIDE SEQUENCE</scope>
    <source>
        <tissue evidence="2">Shoot tissue taken approximately 20 cm above the soil surface</tissue>
    </source>
</reference>
<dbReference type="AlphaFoldDB" id="A0A0A8YPM3"/>
<name>A0A0A8YPM3_ARUDO</name>
<feature type="compositionally biased region" description="Basic residues" evidence="1">
    <location>
        <begin position="1"/>
        <end position="11"/>
    </location>
</feature>
<evidence type="ECO:0000256" key="1">
    <source>
        <dbReference type="SAM" id="MobiDB-lite"/>
    </source>
</evidence>
<protein>
    <submittedName>
        <fullName evidence="2">Uncharacterized protein</fullName>
    </submittedName>
</protein>
<feature type="region of interest" description="Disordered" evidence="1">
    <location>
        <begin position="58"/>
        <end position="116"/>
    </location>
</feature>
<dbReference type="EMBL" id="GBRH01269674">
    <property type="protein sequence ID" value="JAD28221.1"/>
    <property type="molecule type" value="Transcribed_RNA"/>
</dbReference>
<feature type="compositionally biased region" description="Basic and acidic residues" evidence="1">
    <location>
        <begin position="71"/>
        <end position="81"/>
    </location>
</feature>
<organism evidence="2">
    <name type="scientific">Arundo donax</name>
    <name type="common">Giant reed</name>
    <name type="synonym">Donax arundinaceus</name>
    <dbReference type="NCBI Taxonomy" id="35708"/>
    <lineage>
        <taxon>Eukaryota</taxon>
        <taxon>Viridiplantae</taxon>
        <taxon>Streptophyta</taxon>
        <taxon>Embryophyta</taxon>
        <taxon>Tracheophyta</taxon>
        <taxon>Spermatophyta</taxon>
        <taxon>Magnoliopsida</taxon>
        <taxon>Liliopsida</taxon>
        <taxon>Poales</taxon>
        <taxon>Poaceae</taxon>
        <taxon>PACMAD clade</taxon>
        <taxon>Arundinoideae</taxon>
        <taxon>Arundineae</taxon>
        <taxon>Arundo</taxon>
    </lineage>
</organism>
<evidence type="ECO:0000313" key="2">
    <source>
        <dbReference type="EMBL" id="JAD28221.1"/>
    </source>
</evidence>
<feature type="compositionally biased region" description="Polar residues" evidence="1">
    <location>
        <begin position="12"/>
        <end position="25"/>
    </location>
</feature>
<feature type="region of interest" description="Disordered" evidence="1">
    <location>
        <begin position="1"/>
        <end position="45"/>
    </location>
</feature>
<sequence length="169" mass="17943">MKWRRRARPHPSRTTCRGPSSTAARFSTAAMHADANSSAPLSSWASWPSMRVVALEERVAASPRRGPSRGGGDRGGGREGGEESEEGQDPPPSPPLRSSPSSSTPRRPPPWSAQHSPWVLSTASMCSPALARQRHTVPTTAMTPTTLVCSSLAPSRSSSPASRCRLVGH</sequence>
<proteinExistence type="predicted"/>
<accession>A0A0A8YPM3</accession>